<proteinExistence type="predicted"/>
<gene>
    <name evidence="3" type="ORF">PSYICH_LOCUS3537</name>
</gene>
<evidence type="ECO:0000256" key="1">
    <source>
        <dbReference type="SAM" id="Coils"/>
    </source>
</evidence>
<evidence type="ECO:0008006" key="5">
    <source>
        <dbReference type="Google" id="ProtNLM"/>
    </source>
</evidence>
<feature type="coiled-coil region" evidence="1">
    <location>
        <begin position="1"/>
        <end position="71"/>
    </location>
</feature>
<dbReference type="Proteomes" id="UP001153636">
    <property type="component" value="Chromosome 12"/>
</dbReference>
<evidence type="ECO:0000313" key="3">
    <source>
        <dbReference type="EMBL" id="CAH1102354.1"/>
    </source>
</evidence>
<feature type="region of interest" description="Disordered" evidence="2">
    <location>
        <begin position="195"/>
        <end position="217"/>
    </location>
</feature>
<dbReference type="EMBL" id="OV651824">
    <property type="protein sequence ID" value="CAH1102354.1"/>
    <property type="molecule type" value="Genomic_DNA"/>
</dbReference>
<feature type="compositionally biased region" description="Basic and acidic residues" evidence="2">
    <location>
        <begin position="247"/>
        <end position="264"/>
    </location>
</feature>
<reference evidence="3" key="1">
    <citation type="submission" date="2022-01" db="EMBL/GenBank/DDBJ databases">
        <authorList>
            <person name="King R."/>
        </authorList>
    </citation>
    <scope>NUCLEOTIDE SEQUENCE</scope>
</reference>
<name>A0A9P0CNI4_9CUCU</name>
<evidence type="ECO:0000313" key="4">
    <source>
        <dbReference type="Proteomes" id="UP001153636"/>
    </source>
</evidence>
<keyword evidence="4" id="KW-1185">Reference proteome</keyword>
<sequence>MGSENELLQNILEEIQKSKNEIKSSVEACETRILLKIETLKNRISEVEKENEFLKDKIETLEQNSKKKNIILFGLNTTNSERTVSYVCELMKDKLGISIREEDVSDLYSLGNYNEAPLKVELLSVVKKRNILKNCTKLKNTGIVVTHDLTQKQREENKILRESLNHCSTTTEKSYIKGNKLHVGSKQYTVEDLKENDYSKKEEKSNSAPPTPIANLKPDKELTITQPTLTETLKNKNILLQKSVEPCNKKDEKPREGIKVDKPPNKSVSGQVVREKYKTRLNSNSK</sequence>
<accession>A0A9P0CNI4</accession>
<organism evidence="3 4">
    <name type="scientific">Psylliodes chrysocephalus</name>
    <dbReference type="NCBI Taxonomy" id="3402493"/>
    <lineage>
        <taxon>Eukaryota</taxon>
        <taxon>Metazoa</taxon>
        <taxon>Ecdysozoa</taxon>
        <taxon>Arthropoda</taxon>
        <taxon>Hexapoda</taxon>
        <taxon>Insecta</taxon>
        <taxon>Pterygota</taxon>
        <taxon>Neoptera</taxon>
        <taxon>Endopterygota</taxon>
        <taxon>Coleoptera</taxon>
        <taxon>Polyphaga</taxon>
        <taxon>Cucujiformia</taxon>
        <taxon>Chrysomeloidea</taxon>
        <taxon>Chrysomelidae</taxon>
        <taxon>Galerucinae</taxon>
        <taxon>Alticini</taxon>
        <taxon>Psylliodes</taxon>
    </lineage>
</organism>
<protein>
    <recommendedName>
        <fullName evidence="5">Endonuclease-reverse transcriptase</fullName>
    </recommendedName>
</protein>
<feature type="compositionally biased region" description="Basic and acidic residues" evidence="2">
    <location>
        <begin position="195"/>
        <end position="205"/>
    </location>
</feature>
<dbReference type="AlphaFoldDB" id="A0A9P0CNI4"/>
<dbReference type="OrthoDB" id="6782207at2759"/>
<keyword evidence="1" id="KW-0175">Coiled coil</keyword>
<feature type="region of interest" description="Disordered" evidence="2">
    <location>
        <begin position="243"/>
        <end position="286"/>
    </location>
</feature>
<evidence type="ECO:0000256" key="2">
    <source>
        <dbReference type="SAM" id="MobiDB-lite"/>
    </source>
</evidence>